<feature type="domain" description="NAD-dependent epimerase/dehydratase" evidence="3">
    <location>
        <begin position="6"/>
        <end position="165"/>
    </location>
</feature>
<evidence type="ECO:0000259" key="3">
    <source>
        <dbReference type="Pfam" id="PF01370"/>
    </source>
</evidence>
<name>A0A4R3MI49_9HYPH</name>
<protein>
    <submittedName>
        <fullName evidence="4">Uronate dehydrogenase</fullName>
    </submittedName>
</protein>
<organism evidence="4 5">
    <name type="scientific">Tepidamorphus gemmatus</name>
    <dbReference type="NCBI Taxonomy" id="747076"/>
    <lineage>
        <taxon>Bacteria</taxon>
        <taxon>Pseudomonadati</taxon>
        <taxon>Pseudomonadota</taxon>
        <taxon>Alphaproteobacteria</taxon>
        <taxon>Hyphomicrobiales</taxon>
        <taxon>Tepidamorphaceae</taxon>
        <taxon>Tepidamorphus</taxon>
    </lineage>
</organism>
<accession>A0A4R3MI49</accession>
<sequence>MTMKLILLTGAAGGAARMIRPLLRETYRLRLSDRAPVADRHPDEEDVPADLTDAEAVARAVEGVDGIVHFGGFSVEGPWEAILPANIEGTYNLYEAARQAGVRRIVFASSNHAVGFYRRDQTIGDNVTPLPDSRYGVSKVFGEALGSLYGHKYGMEILSIRIGNVLDRPVDARRLAIWISPRDLVQLIGIGLERPGIRHEIVYGVSGNTRSWWDNSNAHRLGYRPQDDSEVFAEAVLAADPGPSGDDVIDLHQGGPFCRLEAGGGAGDPPP</sequence>
<dbReference type="AlphaFoldDB" id="A0A4R3MI49"/>
<dbReference type="Proteomes" id="UP000295678">
    <property type="component" value="Unassembled WGS sequence"/>
</dbReference>
<reference evidence="4 5" key="1">
    <citation type="submission" date="2019-03" db="EMBL/GenBank/DDBJ databases">
        <title>Genomic Encyclopedia of Type Strains, Phase IV (KMG-IV): sequencing the most valuable type-strain genomes for metagenomic binning, comparative biology and taxonomic classification.</title>
        <authorList>
            <person name="Goeker M."/>
        </authorList>
    </citation>
    <scope>NUCLEOTIDE SEQUENCE [LARGE SCALE GENOMIC DNA]</scope>
    <source>
        <strain evidence="4 5">DSM 19345</strain>
    </source>
</reference>
<gene>
    <name evidence="4" type="ORF">EDC22_103363</name>
</gene>
<evidence type="ECO:0000256" key="1">
    <source>
        <dbReference type="ARBA" id="ARBA00005125"/>
    </source>
</evidence>
<evidence type="ECO:0000256" key="2">
    <source>
        <dbReference type="ARBA" id="ARBA00007637"/>
    </source>
</evidence>
<evidence type="ECO:0000313" key="5">
    <source>
        <dbReference type="Proteomes" id="UP000295678"/>
    </source>
</evidence>
<dbReference type="InterPro" id="IPR036291">
    <property type="entry name" value="NAD(P)-bd_dom_sf"/>
</dbReference>
<comment type="caution">
    <text evidence="4">The sequence shown here is derived from an EMBL/GenBank/DDBJ whole genome shotgun (WGS) entry which is preliminary data.</text>
</comment>
<proteinExistence type="inferred from homology"/>
<dbReference type="Gene3D" id="3.40.50.720">
    <property type="entry name" value="NAD(P)-binding Rossmann-like Domain"/>
    <property type="match status" value="1"/>
</dbReference>
<comment type="pathway">
    <text evidence="1">Bacterial outer membrane biogenesis; LPS O-antigen biosynthesis.</text>
</comment>
<dbReference type="EMBL" id="SMAK01000003">
    <property type="protein sequence ID" value="TCT12049.1"/>
    <property type="molecule type" value="Genomic_DNA"/>
</dbReference>
<evidence type="ECO:0000313" key="4">
    <source>
        <dbReference type="EMBL" id="TCT12049.1"/>
    </source>
</evidence>
<comment type="similarity">
    <text evidence="2">Belongs to the NAD(P)-dependent epimerase/dehydratase family.</text>
</comment>
<dbReference type="SUPFAM" id="SSF51735">
    <property type="entry name" value="NAD(P)-binding Rossmann-fold domains"/>
    <property type="match status" value="1"/>
</dbReference>
<dbReference type="PANTHER" id="PTHR43000">
    <property type="entry name" value="DTDP-D-GLUCOSE 4,6-DEHYDRATASE-RELATED"/>
    <property type="match status" value="1"/>
</dbReference>
<dbReference type="InterPro" id="IPR001509">
    <property type="entry name" value="Epimerase_deHydtase"/>
</dbReference>
<dbReference type="Pfam" id="PF01370">
    <property type="entry name" value="Epimerase"/>
    <property type="match status" value="1"/>
</dbReference>
<keyword evidence="5" id="KW-1185">Reference proteome</keyword>